<evidence type="ECO:0000256" key="1">
    <source>
        <dbReference type="ARBA" id="ARBA00008779"/>
    </source>
</evidence>
<dbReference type="InterPro" id="IPR024607">
    <property type="entry name" value="Sulfatase_CS"/>
</dbReference>
<dbReference type="SUPFAM" id="SSF53649">
    <property type="entry name" value="Alkaline phosphatase-like"/>
    <property type="match status" value="1"/>
</dbReference>
<evidence type="ECO:0000259" key="5">
    <source>
        <dbReference type="Pfam" id="PF00884"/>
    </source>
</evidence>
<feature type="modified residue" description="3-oxoalanine (Ser)" evidence="3">
    <location>
        <position position="78"/>
    </location>
</feature>
<comment type="similarity">
    <text evidence="1">Belongs to the sulfatase family.</text>
</comment>
<dbReference type="InterPro" id="IPR017850">
    <property type="entry name" value="Alkaline_phosphatase_core_sf"/>
</dbReference>
<dbReference type="Pfam" id="PF00884">
    <property type="entry name" value="Sulfatase"/>
    <property type="match status" value="1"/>
</dbReference>
<dbReference type="PANTHER" id="PTHR43751">
    <property type="entry name" value="SULFATASE"/>
    <property type="match status" value="1"/>
</dbReference>
<sequence length="349" mass="37538">MKISGLLKKISAAAFLLPAAVSAAPAEEVLPNVIVVIADDLGYGDVSAYGSSLKTPNFDRLAENGLRFTRGYAASATSSPSRYGLLTGIYPWRGRVDVLPGDSPLIVPTDKPTVATMFRSRGYATAAVGKWHLGLGKGNSDWNKFVSPGPNDIGFDRSFIMAATNDRVPCVYFSDGYVVGLDPADPIRVSYRKNFPGEPTGKTHPELLKLHPSPNHGHDGSIVNGVSRIGFMKGGNAARWVDEEMADVLSAKAHEFIRENKDRPFFLYYALHQPHVPRVPAPEFAGKSGLGPRGDVILEADAQVGALLDLLEKENLSEKTIVIFTSDNGPVLNDGYADDAVRLAAARGY</sequence>
<name>A0A9D1NKM1_9BACT</name>
<feature type="signal peptide" evidence="4">
    <location>
        <begin position="1"/>
        <end position="23"/>
    </location>
</feature>
<accession>A0A9D1NKM1</accession>
<feature type="chain" id="PRO_5038503405" evidence="4">
    <location>
        <begin position="24"/>
        <end position="349"/>
    </location>
</feature>
<evidence type="ECO:0000256" key="3">
    <source>
        <dbReference type="PIRSR" id="PIRSR600917-52"/>
    </source>
</evidence>
<dbReference type="PROSITE" id="PS00523">
    <property type="entry name" value="SULFATASE_1"/>
    <property type="match status" value="1"/>
</dbReference>
<keyword evidence="4" id="KW-0732">Signal</keyword>
<dbReference type="GO" id="GO:0016787">
    <property type="term" value="F:hydrolase activity"/>
    <property type="evidence" value="ECO:0007669"/>
    <property type="project" value="UniProtKB-KW"/>
</dbReference>
<comment type="PTM">
    <text evidence="3">The conversion to 3-oxoalanine (also known as C-formylglycine, FGly), of a serine or cysteine residue in prokaryotes and of a cysteine residue in eukaryotes, is critical for catalytic activity.</text>
</comment>
<dbReference type="PROSITE" id="PS00149">
    <property type="entry name" value="SULFATASE_2"/>
    <property type="match status" value="1"/>
</dbReference>
<evidence type="ECO:0000256" key="4">
    <source>
        <dbReference type="SAM" id="SignalP"/>
    </source>
</evidence>
<dbReference type="EMBL" id="DVOG01000116">
    <property type="protein sequence ID" value="HIV04369.1"/>
    <property type="molecule type" value="Genomic_DNA"/>
</dbReference>
<dbReference type="Gene3D" id="3.40.720.10">
    <property type="entry name" value="Alkaline Phosphatase, subunit A"/>
    <property type="match status" value="1"/>
</dbReference>
<evidence type="ECO:0000313" key="7">
    <source>
        <dbReference type="Proteomes" id="UP000886812"/>
    </source>
</evidence>
<feature type="domain" description="Sulfatase N-terminal" evidence="5">
    <location>
        <begin position="31"/>
        <end position="334"/>
    </location>
</feature>
<evidence type="ECO:0000313" key="6">
    <source>
        <dbReference type="EMBL" id="HIV04369.1"/>
    </source>
</evidence>
<dbReference type="InterPro" id="IPR052701">
    <property type="entry name" value="GAG_Ulvan_Degrading_Sulfatases"/>
</dbReference>
<comment type="caution">
    <text evidence="6">The sequence shown here is derived from an EMBL/GenBank/DDBJ whole genome shotgun (WGS) entry which is preliminary data.</text>
</comment>
<dbReference type="Proteomes" id="UP000886812">
    <property type="component" value="Unassembled WGS sequence"/>
</dbReference>
<keyword evidence="2 6" id="KW-0378">Hydrolase</keyword>
<reference evidence="6" key="1">
    <citation type="submission" date="2020-10" db="EMBL/GenBank/DDBJ databases">
        <authorList>
            <person name="Gilroy R."/>
        </authorList>
    </citation>
    <scope>NUCLEOTIDE SEQUENCE</scope>
    <source>
        <strain evidence="6">10669</strain>
    </source>
</reference>
<reference evidence="6" key="2">
    <citation type="journal article" date="2021" name="PeerJ">
        <title>Extensive microbial diversity within the chicken gut microbiome revealed by metagenomics and culture.</title>
        <authorList>
            <person name="Gilroy R."/>
            <person name="Ravi A."/>
            <person name="Getino M."/>
            <person name="Pursley I."/>
            <person name="Horton D.L."/>
            <person name="Alikhan N.F."/>
            <person name="Baker D."/>
            <person name="Gharbi K."/>
            <person name="Hall N."/>
            <person name="Watson M."/>
            <person name="Adriaenssens E.M."/>
            <person name="Foster-Nyarko E."/>
            <person name="Jarju S."/>
            <person name="Secka A."/>
            <person name="Antonio M."/>
            <person name="Oren A."/>
            <person name="Chaudhuri R.R."/>
            <person name="La Ragione R."/>
            <person name="Hildebrand F."/>
            <person name="Pallen M.J."/>
        </authorList>
    </citation>
    <scope>NUCLEOTIDE SEQUENCE</scope>
    <source>
        <strain evidence="6">10669</strain>
    </source>
</reference>
<feature type="non-terminal residue" evidence="6">
    <location>
        <position position="349"/>
    </location>
</feature>
<evidence type="ECO:0000256" key="2">
    <source>
        <dbReference type="ARBA" id="ARBA00022801"/>
    </source>
</evidence>
<dbReference type="PANTHER" id="PTHR43751:SF7">
    <property type="entry name" value="ARYLSULPHATASE A"/>
    <property type="match status" value="1"/>
</dbReference>
<dbReference type="InterPro" id="IPR000917">
    <property type="entry name" value="Sulfatase_N"/>
</dbReference>
<proteinExistence type="inferred from homology"/>
<gene>
    <name evidence="6" type="ORF">IAC75_04365</name>
</gene>
<organism evidence="6 7">
    <name type="scientific">Candidatus Spyradosoma merdigallinarum</name>
    <dbReference type="NCBI Taxonomy" id="2840950"/>
    <lineage>
        <taxon>Bacteria</taxon>
        <taxon>Pseudomonadati</taxon>
        <taxon>Verrucomicrobiota</taxon>
        <taxon>Opitutia</taxon>
        <taxon>Opitutia incertae sedis</taxon>
        <taxon>Candidatus Spyradosoma</taxon>
    </lineage>
</organism>
<dbReference type="AlphaFoldDB" id="A0A9D1NKM1"/>
<protein>
    <submittedName>
        <fullName evidence="6">Sulfatase-like hydrolase/transferase</fullName>
    </submittedName>
</protein>